<feature type="region of interest" description="Disordered" evidence="1">
    <location>
        <begin position="404"/>
        <end position="532"/>
    </location>
</feature>
<feature type="compositionally biased region" description="Gly residues" evidence="1">
    <location>
        <begin position="422"/>
        <end position="432"/>
    </location>
</feature>
<feature type="compositionally biased region" description="Basic residues" evidence="1">
    <location>
        <begin position="1"/>
        <end position="11"/>
    </location>
</feature>
<feature type="compositionally biased region" description="Gly residues" evidence="1">
    <location>
        <begin position="173"/>
        <end position="189"/>
    </location>
</feature>
<feature type="compositionally biased region" description="Gly residues" evidence="1">
    <location>
        <begin position="457"/>
        <end position="482"/>
    </location>
</feature>
<feature type="region of interest" description="Disordered" evidence="1">
    <location>
        <begin position="1"/>
        <end position="267"/>
    </location>
</feature>
<feature type="compositionally biased region" description="Polar residues" evidence="1">
    <location>
        <begin position="241"/>
        <end position="258"/>
    </location>
</feature>
<comment type="caution">
    <text evidence="3">The sequence shown here is derived from an EMBL/GenBank/DDBJ whole genome shotgun (WGS) entry which is preliminary data.</text>
</comment>
<dbReference type="Pfam" id="PF26617">
    <property type="entry name" value="CcmS-like"/>
    <property type="match status" value="1"/>
</dbReference>
<protein>
    <recommendedName>
        <fullName evidence="2">CcmS related domain-containing protein</fullName>
    </recommendedName>
</protein>
<feature type="compositionally biased region" description="Polar residues" evidence="1">
    <location>
        <begin position="191"/>
        <end position="205"/>
    </location>
</feature>
<feature type="domain" description="CcmS related" evidence="2">
    <location>
        <begin position="662"/>
        <end position="790"/>
    </location>
</feature>
<organism evidence="3 4">
    <name type="scientific">Cerrena zonata</name>
    <dbReference type="NCBI Taxonomy" id="2478898"/>
    <lineage>
        <taxon>Eukaryota</taxon>
        <taxon>Fungi</taxon>
        <taxon>Dikarya</taxon>
        <taxon>Basidiomycota</taxon>
        <taxon>Agaricomycotina</taxon>
        <taxon>Agaricomycetes</taxon>
        <taxon>Polyporales</taxon>
        <taxon>Cerrenaceae</taxon>
        <taxon>Cerrena</taxon>
    </lineage>
</organism>
<name>A0AAW0GZZ3_9APHY</name>
<evidence type="ECO:0000313" key="3">
    <source>
        <dbReference type="EMBL" id="KAK7695821.1"/>
    </source>
</evidence>
<feature type="compositionally biased region" description="Polar residues" evidence="1">
    <location>
        <begin position="158"/>
        <end position="167"/>
    </location>
</feature>
<feature type="compositionally biased region" description="Polar residues" evidence="1">
    <location>
        <begin position="125"/>
        <end position="134"/>
    </location>
</feature>
<gene>
    <name evidence="3" type="ORF">QCA50_000459</name>
</gene>
<feature type="compositionally biased region" description="Polar residues" evidence="1">
    <location>
        <begin position="91"/>
        <end position="100"/>
    </location>
</feature>
<feature type="compositionally biased region" description="Polar residues" evidence="1">
    <location>
        <begin position="67"/>
        <end position="79"/>
    </location>
</feature>
<dbReference type="AlphaFoldDB" id="A0AAW0GZZ3"/>
<evidence type="ECO:0000313" key="4">
    <source>
        <dbReference type="Proteomes" id="UP001385951"/>
    </source>
</evidence>
<feature type="compositionally biased region" description="Acidic residues" evidence="1">
    <location>
        <begin position="514"/>
        <end position="532"/>
    </location>
</feature>
<feature type="compositionally biased region" description="Low complexity" evidence="1">
    <location>
        <begin position="25"/>
        <end position="34"/>
    </location>
</feature>
<dbReference type="InterPro" id="IPR058258">
    <property type="entry name" value="CcmS-like"/>
</dbReference>
<keyword evidence="4" id="KW-1185">Reference proteome</keyword>
<accession>A0AAW0GZZ3</accession>
<sequence length="837" mass="88664">MPPKGQSKKAKQNPPKKAPVPGPAPAGKAEAPTPSNHIHTDSDLPLPIPPPQLPRGALIEATLPTIAIQSPSNASNALSPQAGGHYKPPKESQQAAQWGNEQADGQWGDDGGEWDQQQYGDRGSTEANRWSHSSVQEEDGNMNGGFDRSGSTWDDGPQGTTSAQASAVDQGWGDSGSGAAGGGVVGGWGDQNIQSQKAAGGSNTPAARVKSPHPPTSSPAPPVPAPPPADASVAVIPHPSVITSTRAVFPPTKSNNTGGKDDDWGTQLADSTDVWQQNGATQTWSGPPATNWDPNKHQMKGSAPHHGVPGAPMNHTQGAWMLWRKESDRYKVLAHTDPRAPPAPVFPLTSVPSAGGGHGAGGPWGGQHEMTPGQRAQALNNLLTDPTRQGHGRNAAAWGVPMMNGQKQPGGHQRGRSVYEQHGGGGGGGGGGAKRHSGGQHRAQTMQPAGSWETWDSGGGGGGDAWGNEYSGGGRNGGGGGGEEAKMAGTTNGNDAGGWGAAPSKGGGGGGWDDIQEEEEGYEDEDDGWQDGEYEDDDYYDDGWEDTKHKKHHDDYDAWGTSAHHKDKGKGKQTPKATPQAYHGSLHGHTPAMPGQALPYDPKLSKTMNLAYGRHDAMAAAAAAAEAAASLPPTPAAPTLPTVIPPAHDRRIIDANGASIQPAAKALYSRRRPPKERIHWVFNPDKDERVSALLQWIGAMSTELAVFGLHKFMQEGQRGALFTNADLRVGGGQPAFDWVTIDRLQLTLDRISQESVIAYNPMLHVVVFVFLLSHSGNSMAIWRRKVPIPEHIRSARKQDIQLVIDQLDPKYRVLVDELQPEPPKKKRGFWRKLFGLR</sequence>
<feature type="region of interest" description="Disordered" evidence="1">
    <location>
        <begin position="561"/>
        <end position="582"/>
    </location>
</feature>
<feature type="compositionally biased region" description="Basic residues" evidence="1">
    <location>
        <begin position="563"/>
        <end position="573"/>
    </location>
</feature>
<dbReference type="Proteomes" id="UP001385951">
    <property type="component" value="Unassembled WGS sequence"/>
</dbReference>
<proteinExistence type="predicted"/>
<reference evidence="3 4" key="1">
    <citation type="submission" date="2022-09" db="EMBL/GenBank/DDBJ databases">
        <authorList>
            <person name="Palmer J.M."/>
        </authorList>
    </citation>
    <scope>NUCLEOTIDE SEQUENCE [LARGE SCALE GENOMIC DNA]</scope>
    <source>
        <strain evidence="3 4">DSM 7382</strain>
    </source>
</reference>
<evidence type="ECO:0000259" key="2">
    <source>
        <dbReference type="Pfam" id="PF26617"/>
    </source>
</evidence>
<feature type="compositionally biased region" description="Gly residues" evidence="1">
    <location>
        <begin position="495"/>
        <end position="512"/>
    </location>
</feature>
<dbReference type="EMBL" id="JASBNA010000001">
    <property type="protein sequence ID" value="KAK7695821.1"/>
    <property type="molecule type" value="Genomic_DNA"/>
</dbReference>
<feature type="compositionally biased region" description="Pro residues" evidence="1">
    <location>
        <begin position="212"/>
        <end position="229"/>
    </location>
</feature>
<evidence type="ECO:0000256" key="1">
    <source>
        <dbReference type="SAM" id="MobiDB-lite"/>
    </source>
</evidence>